<evidence type="ECO:0000313" key="1">
    <source>
        <dbReference type="EMBL" id="KAI0064377.1"/>
    </source>
</evidence>
<keyword evidence="2" id="KW-1185">Reference proteome</keyword>
<accession>A0ACB8T7H1</accession>
<proteinExistence type="predicted"/>
<protein>
    <submittedName>
        <fullName evidence="1">Uncharacterized protein</fullName>
    </submittedName>
</protein>
<evidence type="ECO:0000313" key="2">
    <source>
        <dbReference type="Proteomes" id="UP000814140"/>
    </source>
</evidence>
<reference evidence="1" key="2">
    <citation type="journal article" date="2022" name="New Phytol.">
        <title>Evolutionary transition to the ectomycorrhizal habit in the genomes of a hyperdiverse lineage of mushroom-forming fungi.</title>
        <authorList>
            <person name="Looney B."/>
            <person name="Miyauchi S."/>
            <person name="Morin E."/>
            <person name="Drula E."/>
            <person name="Courty P.E."/>
            <person name="Kohler A."/>
            <person name="Kuo A."/>
            <person name="LaButti K."/>
            <person name="Pangilinan J."/>
            <person name="Lipzen A."/>
            <person name="Riley R."/>
            <person name="Andreopoulos W."/>
            <person name="He G."/>
            <person name="Johnson J."/>
            <person name="Nolan M."/>
            <person name="Tritt A."/>
            <person name="Barry K.W."/>
            <person name="Grigoriev I.V."/>
            <person name="Nagy L.G."/>
            <person name="Hibbett D."/>
            <person name="Henrissat B."/>
            <person name="Matheny P.B."/>
            <person name="Labbe J."/>
            <person name="Martin F.M."/>
        </authorList>
    </citation>
    <scope>NUCLEOTIDE SEQUENCE</scope>
    <source>
        <strain evidence="1">HHB10654</strain>
    </source>
</reference>
<comment type="caution">
    <text evidence="1">The sequence shown here is derived from an EMBL/GenBank/DDBJ whole genome shotgun (WGS) entry which is preliminary data.</text>
</comment>
<dbReference type="Proteomes" id="UP000814140">
    <property type="component" value="Unassembled WGS sequence"/>
</dbReference>
<organism evidence="1 2">
    <name type="scientific">Artomyces pyxidatus</name>
    <dbReference type="NCBI Taxonomy" id="48021"/>
    <lineage>
        <taxon>Eukaryota</taxon>
        <taxon>Fungi</taxon>
        <taxon>Dikarya</taxon>
        <taxon>Basidiomycota</taxon>
        <taxon>Agaricomycotina</taxon>
        <taxon>Agaricomycetes</taxon>
        <taxon>Russulales</taxon>
        <taxon>Auriscalpiaceae</taxon>
        <taxon>Artomyces</taxon>
    </lineage>
</organism>
<sequence>MSAAATGSNPSEMRGVPHQPRRTAPPGPPARVGRVIAGGMAVISATWVGMYYYMHWNHSKKAQRDPSHPRSVSSWEHRMQEQARPASGTGAVVRRASDVAARLTPLDAPVKEHDRAGHRTIATVNRDGEGDAMLLAGNGSRHQPAPQRDRGDGMAYTKLSVVVKPANGAVKEA</sequence>
<name>A0ACB8T7H1_9AGAM</name>
<reference evidence="1" key="1">
    <citation type="submission" date="2021-03" db="EMBL/GenBank/DDBJ databases">
        <authorList>
            <consortium name="DOE Joint Genome Institute"/>
            <person name="Ahrendt S."/>
            <person name="Looney B.P."/>
            <person name="Miyauchi S."/>
            <person name="Morin E."/>
            <person name="Drula E."/>
            <person name="Courty P.E."/>
            <person name="Chicoki N."/>
            <person name="Fauchery L."/>
            <person name="Kohler A."/>
            <person name="Kuo A."/>
            <person name="Labutti K."/>
            <person name="Pangilinan J."/>
            <person name="Lipzen A."/>
            <person name="Riley R."/>
            <person name="Andreopoulos W."/>
            <person name="He G."/>
            <person name="Johnson J."/>
            <person name="Barry K.W."/>
            <person name="Grigoriev I.V."/>
            <person name="Nagy L."/>
            <person name="Hibbett D."/>
            <person name="Henrissat B."/>
            <person name="Matheny P.B."/>
            <person name="Labbe J."/>
            <person name="Martin F."/>
        </authorList>
    </citation>
    <scope>NUCLEOTIDE SEQUENCE</scope>
    <source>
        <strain evidence="1">HHB10654</strain>
    </source>
</reference>
<dbReference type="EMBL" id="MU277199">
    <property type="protein sequence ID" value="KAI0064377.1"/>
    <property type="molecule type" value="Genomic_DNA"/>
</dbReference>
<gene>
    <name evidence="1" type="ORF">BV25DRAFT_1914567</name>
</gene>